<dbReference type="AlphaFoldDB" id="A0A974H7H0"/>
<dbReference type="EMBL" id="CM004480">
    <property type="protein sequence ID" value="OCT67325.1"/>
    <property type="molecule type" value="Genomic_DNA"/>
</dbReference>
<accession>A0A974H7H0</accession>
<protein>
    <submittedName>
        <fullName evidence="1">Uncharacterized protein</fullName>
    </submittedName>
</protein>
<dbReference type="Proteomes" id="UP000694892">
    <property type="component" value="Chromosome 8L"/>
</dbReference>
<sequence>MPGSLFENGKKNKLFPVPAHRVKALYKQCHIVFVYLKCQHNTTKPYKRDWAKTQEGIKKSLGSRFLIH</sequence>
<gene>
    <name evidence="1" type="ORF">XELAEV_18038620mg</name>
</gene>
<name>A0A974H7H0_XENLA</name>
<reference evidence="2" key="1">
    <citation type="journal article" date="2016" name="Nature">
        <title>Genome evolution in the allotetraploid frog Xenopus laevis.</title>
        <authorList>
            <person name="Session A.M."/>
            <person name="Uno Y."/>
            <person name="Kwon T."/>
            <person name="Chapman J.A."/>
            <person name="Toyoda A."/>
            <person name="Takahashi S."/>
            <person name="Fukui A."/>
            <person name="Hikosaka A."/>
            <person name="Suzuki A."/>
            <person name="Kondo M."/>
            <person name="van Heeringen S.J."/>
            <person name="Quigley I."/>
            <person name="Heinz S."/>
            <person name="Ogino H."/>
            <person name="Ochi H."/>
            <person name="Hellsten U."/>
            <person name="Lyons J.B."/>
            <person name="Simakov O."/>
            <person name="Putnam N."/>
            <person name="Stites J."/>
            <person name="Kuroki Y."/>
            <person name="Tanaka T."/>
            <person name="Michiue T."/>
            <person name="Watanabe M."/>
            <person name="Bogdanovic O."/>
            <person name="Lister R."/>
            <person name="Georgiou G."/>
            <person name="Paranjpe S.S."/>
            <person name="van Kruijsbergen I."/>
            <person name="Shu S."/>
            <person name="Carlson J."/>
            <person name="Kinoshita T."/>
            <person name="Ohta Y."/>
            <person name="Mawaribuchi S."/>
            <person name="Jenkins J."/>
            <person name="Grimwood J."/>
            <person name="Schmutz J."/>
            <person name="Mitros T."/>
            <person name="Mozaffari S.V."/>
            <person name="Suzuki Y."/>
            <person name="Haramoto Y."/>
            <person name="Yamamoto T.S."/>
            <person name="Takagi C."/>
            <person name="Heald R."/>
            <person name="Miller K."/>
            <person name="Haudenschild C."/>
            <person name="Kitzman J."/>
            <person name="Nakayama T."/>
            <person name="Izutsu Y."/>
            <person name="Robert J."/>
            <person name="Fortriede J."/>
            <person name="Burns K."/>
            <person name="Lotay V."/>
            <person name="Karimi K."/>
            <person name="Yasuoka Y."/>
            <person name="Dichmann D.S."/>
            <person name="Flajnik M.F."/>
            <person name="Houston D.W."/>
            <person name="Shendure J."/>
            <person name="DuPasquier L."/>
            <person name="Vize P.D."/>
            <person name="Zorn A.M."/>
            <person name="Ito M."/>
            <person name="Marcotte E.M."/>
            <person name="Wallingford J.B."/>
            <person name="Ito Y."/>
            <person name="Asashima M."/>
            <person name="Ueno N."/>
            <person name="Matsuda Y."/>
            <person name="Veenstra G.J."/>
            <person name="Fujiyama A."/>
            <person name="Harland R.M."/>
            <person name="Taira M."/>
            <person name="Rokhsar D.S."/>
        </authorList>
    </citation>
    <scope>NUCLEOTIDE SEQUENCE [LARGE SCALE GENOMIC DNA]</scope>
    <source>
        <strain evidence="2">J</strain>
    </source>
</reference>
<evidence type="ECO:0000313" key="1">
    <source>
        <dbReference type="EMBL" id="OCT67325.1"/>
    </source>
</evidence>
<organism evidence="1 2">
    <name type="scientific">Xenopus laevis</name>
    <name type="common">African clawed frog</name>
    <dbReference type="NCBI Taxonomy" id="8355"/>
    <lineage>
        <taxon>Eukaryota</taxon>
        <taxon>Metazoa</taxon>
        <taxon>Chordata</taxon>
        <taxon>Craniata</taxon>
        <taxon>Vertebrata</taxon>
        <taxon>Euteleostomi</taxon>
        <taxon>Amphibia</taxon>
        <taxon>Batrachia</taxon>
        <taxon>Anura</taxon>
        <taxon>Pipoidea</taxon>
        <taxon>Pipidae</taxon>
        <taxon>Xenopodinae</taxon>
        <taxon>Xenopus</taxon>
        <taxon>Xenopus</taxon>
    </lineage>
</organism>
<evidence type="ECO:0000313" key="2">
    <source>
        <dbReference type="Proteomes" id="UP000694892"/>
    </source>
</evidence>
<proteinExistence type="predicted"/>